<protein>
    <submittedName>
        <fullName evidence="1">Uncharacterized protein</fullName>
    </submittedName>
</protein>
<proteinExistence type="predicted"/>
<feature type="non-terminal residue" evidence="1">
    <location>
        <position position="258"/>
    </location>
</feature>
<name>A0AAD6UYT6_9AGAR</name>
<dbReference type="Proteomes" id="UP001219525">
    <property type="component" value="Unassembled WGS sequence"/>
</dbReference>
<keyword evidence="2" id="KW-1185">Reference proteome</keyword>
<sequence length="258" mass="29498">LSANAHVRTELRFTCYGSSLRLRRSSLTSSKVCMWISDCTENGGSLRYITHTLRIFFNMSGLLASYPLASLPQLQAVVWVNLAPIWKESGNQIFIRLQCRVRTDRVRNVKKMHQEVERTIPPDGLDLAELLQVADWRLLKSSGRVCGNPDCTARHACTNSIRDVLRERLGWEPFPLHVGSLRERVKRVFGKVISDKRSCRRARQKAERQGLARPRASEIEVETSELKSAIVYFGEKRLRGHMIANSFDEDGTREESRS</sequence>
<organism evidence="1 2">
    <name type="scientific">Mycena pura</name>
    <dbReference type="NCBI Taxonomy" id="153505"/>
    <lineage>
        <taxon>Eukaryota</taxon>
        <taxon>Fungi</taxon>
        <taxon>Dikarya</taxon>
        <taxon>Basidiomycota</taxon>
        <taxon>Agaricomycotina</taxon>
        <taxon>Agaricomycetes</taxon>
        <taxon>Agaricomycetidae</taxon>
        <taxon>Agaricales</taxon>
        <taxon>Marasmiineae</taxon>
        <taxon>Mycenaceae</taxon>
        <taxon>Mycena</taxon>
    </lineage>
</organism>
<dbReference type="AlphaFoldDB" id="A0AAD6UYT6"/>
<evidence type="ECO:0000313" key="1">
    <source>
        <dbReference type="EMBL" id="KAJ7198460.1"/>
    </source>
</evidence>
<comment type="caution">
    <text evidence="1">The sequence shown here is derived from an EMBL/GenBank/DDBJ whole genome shotgun (WGS) entry which is preliminary data.</text>
</comment>
<dbReference type="EMBL" id="JARJCW010000072">
    <property type="protein sequence ID" value="KAJ7198460.1"/>
    <property type="molecule type" value="Genomic_DNA"/>
</dbReference>
<gene>
    <name evidence="1" type="ORF">GGX14DRAFT_469332</name>
</gene>
<reference evidence="1" key="1">
    <citation type="submission" date="2023-03" db="EMBL/GenBank/DDBJ databases">
        <title>Massive genome expansion in bonnet fungi (Mycena s.s.) driven by repeated elements and novel gene families across ecological guilds.</title>
        <authorList>
            <consortium name="Lawrence Berkeley National Laboratory"/>
            <person name="Harder C.B."/>
            <person name="Miyauchi S."/>
            <person name="Viragh M."/>
            <person name="Kuo A."/>
            <person name="Thoen E."/>
            <person name="Andreopoulos B."/>
            <person name="Lu D."/>
            <person name="Skrede I."/>
            <person name="Drula E."/>
            <person name="Henrissat B."/>
            <person name="Morin E."/>
            <person name="Kohler A."/>
            <person name="Barry K."/>
            <person name="LaButti K."/>
            <person name="Morin E."/>
            <person name="Salamov A."/>
            <person name="Lipzen A."/>
            <person name="Mereny Z."/>
            <person name="Hegedus B."/>
            <person name="Baldrian P."/>
            <person name="Stursova M."/>
            <person name="Weitz H."/>
            <person name="Taylor A."/>
            <person name="Grigoriev I.V."/>
            <person name="Nagy L.G."/>
            <person name="Martin F."/>
            <person name="Kauserud H."/>
        </authorList>
    </citation>
    <scope>NUCLEOTIDE SEQUENCE</scope>
    <source>
        <strain evidence="1">9144</strain>
    </source>
</reference>
<accession>A0AAD6UYT6</accession>
<evidence type="ECO:0000313" key="2">
    <source>
        <dbReference type="Proteomes" id="UP001219525"/>
    </source>
</evidence>